<feature type="compositionally biased region" description="Basic residues" evidence="2">
    <location>
        <begin position="357"/>
        <end position="376"/>
    </location>
</feature>
<sequence length="848" mass="90520">MKEYTRASQLFYLEVVGAALQDCHRYSLEGTKRKASSPVLAWLSDVLPFVLETIVLGGAQRTRTADFCVGKAGSGQPPRKLTARERTRQDVCDRLREDLRPPNFALRDAWRRRAADFLDKLIGLANGPGLPPHGDLCQLVAPLLRAPHMEAMDVFLIDSAKRDIYKDDKQMMQQSQAQTPMQTGGAAQTPQDTGIGMEGQDAGEKGFGDTGRGGDGGGGGEGGPPSEDREEGDEEGRMRGASQGAVSVLRRGTEAESGMDGKDGERDDTAPPSEDETDGHERGGRRQTGGGAVRVVRVQGGPGRGGGDRGPGGRRGRFSVTQRSRSGTEVSDGEMSKGSRRGWKARISSLGGESRDRRRSRRASSRSPGGKRRARLSRSALSVEHRQRDASVADLLASRHALADLHSEDEEVSDGFRIRKGTDGSWEEDDSARTGSEVDEEPLPPPPVAAMESLEREMRGKRPTKTGGRMDRSPKGTVENLLTSHGKKVAYHVQPAENLPADEEANPRGPATPPPVSAPFPSQQQQAAKGGSVERRDISASPHGVPQGPSLQGVGRLQSALASSLEVRGPSVLSHGVERPFQNQNQFQQGEPPLLSPSSPPLGEESPMRTTHQDPGYVSGVIQQRAEALASRTVEKMQADVTVALDKKHQEMTAALGRADRAEKELEQARATIHFLQKTLKDTKQELAAQAVESSLQQRMEYQSVGYGSNALFSPSSPPSPSMLFQTGGGTHAGADALLFTPERAPLPPFTSSPPRAARVPSNSLHSPGVLHPASFHPRARGDSPLKPSPISASVAGSVPLPSSPSRHLGLRPDADLHAPGRFLSMYGGGSAAYDASFGASRVGGGRI</sequence>
<dbReference type="EMBL" id="CDMZ01005910">
    <property type="protein sequence ID" value="CEM55785.1"/>
    <property type="molecule type" value="Genomic_DNA"/>
</dbReference>
<keyword evidence="1" id="KW-0175">Coiled coil</keyword>
<name>A0A0G4IEU8_9ALVE</name>
<feature type="coiled-coil region" evidence="1">
    <location>
        <begin position="645"/>
        <end position="686"/>
    </location>
</feature>
<evidence type="ECO:0000313" key="3">
    <source>
        <dbReference type="EMBL" id="CEM55785.1"/>
    </source>
</evidence>
<feature type="region of interest" description="Disordered" evidence="2">
    <location>
        <begin position="403"/>
        <end position="618"/>
    </location>
</feature>
<feature type="compositionally biased region" description="Gly residues" evidence="2">
    <location>
        <begin position="208"/>
        <end position="223"/>
    </location>
</feature>
<feature type="region of interest" description="Disordered" evidence="2">
    <location>
        <begin position="744"/>
        <end position="814"/>
    </location>
</feature>
<organism evidence="3">
    <name type="scientific">Chromera velia CCMP2878</name>
    <dbReference type="NCBI Taxonomy" id="1169474"/>
    <lineage>
        <taxon>Eukaryota</taxon>
        <taxon>Sar</taxon>
        <taxon>Alveolata</taxon>
        <taxon>Colpodellida</taxon>
        <taxon>Chromeraceae</taxon>
        <taxon>Chromera</taxon>
    </lineage>
</organism>
<feature type="compositionally biased region" description="Low complexity" evidence="2">
    <location>
        <begin position="519"/>
        <end position="528"/>
    </location>
</feature>
<feature type="compositionally biased region" description="Polar residues" evidence="2">
    <location>
        <begin position="171"/>
        <end position="192"/>
    </location>
</feature>
<feature type="compositionally biased region" description="Basic and acidic residues" evidence="2">
    <location>
        <begin position="251"/>
        <end position="269"/>
    </location>
</feature>
<reference evidence="3" key="1">
    <citation type="submission" date="2014-11" db="EMBL/GenBank/DDBJ databases">
        <authorList>
            <person name="Otto D Thomas"/>
            <person name="Naeem Raeece"/>
        </authorList>
    </citation>
    <scope>NUCLEOTIDE SEQUENCE</scope>
</reference>
<feature type="compositionally biased region" description="Gly residues" evidence="2">
    <location>
        <begin position="300"/>
        <end position="310"/>
    </location>
</feature>
<evidence type="ECO:0000256" key="1">
    <source>
        <dbReference type="SAM" id="Coils"/>
    </source>
</evidence>
<feature type="compositionally biased region" description="Polar residues" evidence="2">
    <location>
        <begin position="319"/>
        <end position="329"/>
    </location>
</feature>
<evidence type="ECO:0000256" key="2">
    <source>
        <dbReference type="SAM" id="MobiDB-lite"/>
    </source>
</evidence>
<feature type="region of interest" description="Disordered" evidence="2">
    <location>
        <begin position="168"/>
        <end position="390"/>
    </location>
</feature>
<gene>
    <name evidence="3" type="ORF">Cvel_13824</name>
</gene>
<proteinExistence type="predicted"/>
<protein>
    <submittedName>
        <fullName evidence="3">Uncharacterized protein</fullName>
    </submittedName>
</protein>
<accession>A0A0G4IEU8</accession>
<dbReference type="VEuPathDB" id="CryptoDB:Cvel_13824"/>
<dbReference type="AlphaFoldDB" id="A0A0G4IEU8"/>